<gene>
    <name evidence="5" type="ORF">OUY22_01865</name>
</gene>
<protein>
    <submittedName>
        <fullName evidence="5">Restriction endonuclease subunit S</fullName>
        <ecNumber evidence="5">3.1.21.-</ecNumber>
    </submittedName>
</protein>
<dbReference type="SUPFAM" id="SSF116734">
    <property type="entry name" value="DNA methylase specificity domain"/>
    <property type="match status" value="2"/>
</dbReference>
<keyword evidence="2" id="KW-0680">Restriction system</keyword>
<dbReference type="PANTHER" id="PTHR30408">
    <property type="entry name" value="TYPE-1 RESTRICTION ENZYME ECOKI SPECIFICITY PROTEIN"/>
    <property type="match status" value="1"/>
</dbReference>
<keyword evidence="5" id="KW-0255">Endonuclease</keyword>
<dbReference type="Pfam" id="PF01420">
    <property type="entry name" value="Methylase_S"/>
    <property type="match status" value="2"/>
</dbReference>
<dbReference type="EMBL" id="JAPNNL010000004">
    <property type="protein sequence ID" value="MDA0632146.1"/>
    <property type="molecule type" value="Genomic_DNA"/>
</dbReference>
<dbReference type="Gene3D" id="3.90.220.20">
    <property type="entry name" value="DNA methylase specificity domains"/>
    <property type="match status" value="2"/>
</dbReference>
<dbReference type="GO" id="GO:0004519">
    <property type="term" value="F:endonuclease activity"/>
    <property type="evidence" value="ECO:0007669"/>
    <property type="project" value="UniProtKB-KW"/>
</dbReference>
<keyword evidence="3" id="KW-0238">DNA-binding</keyword>
<dbReference type="InterPro" id="IPR044946">
    <property type="entry name" value="Restrct_endonuc_typeI_TRD_sf"/>
</dbReference>
<evidence type="ECO:0000313" key="6">
    <source>
        <dbReference type="Proteomes" id="UP001144036"/>
    </source>
</evidence>
<dbReference type="GO" id="GO:0016787">
    <property type="term" value="F:hydrolase activity"/>
    <property type="evidence" value="ECO:0007669"/>
    <property type="project" value="UniProtKB-KW"/>
</dbReference>
<feature type="domain" description="Type I restriction modification DNA specificity" evidence="4">
    <location>
        <begin position="66"/>
        <end position="189"/>
    </location>
</feature>
<evidence type="ECO:0000313" key="5">
    <source>
        <dbReference type="EMBL" id="MDA0632146.1"/>
    </source>
</evidence>
<keyword evidence="5" id="KW-0540">Nuclease</keyword>
<comment type="similarity">
    <text evidence="1">Belongs to the type-I restriction system S methylase family.</text>
</comment>
<evidence type="ECO:0000256" key="2">
    <source>
        <dbReference type="ARBA" id="ARBA00022747"/>
    </source>
</evidence>
<keyword evidence="5" id="KW-0378">Hydrolase</keyword>
<dbReference type="PANTHER" id="PTHR30408:SF12">
    <property type="entry name" value="TYPE I RESTRICTION ENZYME MJAVIII SPECIFICITY SUBUNIT"/>
    <property type="match status" value="1"/>
</dbReference>
<dbReference type="InterPro" id="IPR052021">
    <property type="entry name" value="Type-I_RS_S_subunit"/>
</dbReference>
<dbReference type="CDD" id="cd17253">
    <property type="entry name" value="RMtype1_S_Eco933I-TRD2-CR2_like"/>
    <property type="match status" value="1"/>
</dbReference>
<evidence type="ECO:0000256" key="1">
    <source>
        <dbReference type="ARBA" id="ARBA00010923"/>
    </source>
</evidence>
<feature type="domain" description="Type I restriction modification DNA specificity" evidence="4">
    <location>
        <begin position="236"/>
        <end position="383"/>
    </location>
</feature>
<evidence type="ECO:0000259" key="4">
    <source>
        <dbReference type="Pfam" id="PF01420"/>
    </source>
</evidence>
<organism evidence="5 6">
    <name type="scientific">Nonomuraea corallina</name>
    <dbReference type="NCBI Taxonomy" id="2989783"/>
    <lineage>
        <taxon>Bacteria</taxon>
        <taxon>Bacillati</taxon>
        <taxon>Actinomycetota</taxon>
        <taxon>Actinomycetes</taxon>
        <taxon>Streptosporangiales</taxon>
        <taxon>Streptosporangiaceae</taxon>
        <taxon>Nonomuraea</taxon>
    </lineage>
</organism>
<proteinExistence type="inferred from homology"/>
<reference evidence="5" key="1">
    <citation type="submission" date="2022-11" db="EMBL/GenBank/DDBJ databases">
        <title>Nonomuraea corallina sp. nov., a new species of the genus Nonomuraea isolated from sea side sediment in Thai sea.</title>
        <authorList>
            <person name="Ngamcharungchit C."/>
            <person name="Matsumoto A."/>
            <person name="Suriyachadkun C."/>
            <person name="Panbangred W."/>
            <person name="Inahashi Y."/>
            <person name="Intra B."/>
        </authorList>
    </citation>
    <scope>NUCLEOTIDE SEQUENCE</scope>
    <source>
        <strain evidence="5">MCN248</strain>
    </source>
</reference>
<dbReference type="EC" id="3.1.21.-" evidence="5"/>
<evidence type="ECO:0000256" key="3">
    <source>
        <dbReference type="ARBA" id="ARBA00023125"/>
    </source>
</evidence>
<comment type="caution">
    <text evidence="5">The sequence shown here is derived from an EMBL/GenBank/DDBJ whole genome shotgun (WGS) entry which is preliminary data.</text>
</comment>
<dbReference type="RefSeq" id="WP_270152926.1">
    <property type="nucleotide sequence ID" value="NZ_JAPNNL010000004.1"/>
</dbReference>
<name>A0ABT4S4M5_9ACTN</name>
<dbReference type="Proteomes" id="UP001144036">
    <property type="component" value="Unassembled WGS sequence"/>
</dbReference>
<dbReference type="InterPro" id="IPR000055">
    <property type="entry name" value="Restrct_endonuc_typeI_TRD"/>
</dbReference>
<sequence>MREHSIGIPTEADWPESILRDLCHLVSRGTAPTYVENSPVLAIGQRCIQNSGFDASNARPHDRRHKRILWAAPGDVLLNSTGTGTIGRSCIFDKSNMFMVDSHVTVIRVDRTKAEPRWINALLRTSWGQRHLESHCYTGSTNQIELSRSELTWMSVPVPPSREQRRIAEILDTLDAQIENQQDVLEKIKAVTTAVITDELTRIVDLADAVLPLVTLASITSGVTLGTETGGSVELPYLRVANVQDGFIDTSEMKNVRVSRADAKRYLLEAGDVLLTEGGDLDKLGRGAVWDARIDPCICQNHVFRVRCDKTRLLPEYLAAYSSSHQGKRYFLSIAKQTTNLASINSTQLKNMPIPLPAIELQKRLIDVASTGAGRIASESDRLQRLKVFRQGLMEDLLTGRVRVPEREAVHESL</sequence>
<accession>A0ABT4S4M5</accession>
<keyword evidence="6" id="KW-1185">Reference proteome</keyword>